<keyword evidence="1" id="KW-0479">Metal-binding</keyword>
<dbReference type="AlphaFoldDB" id="A0AAD3T4D9"/>
<dbReference type="GO" id="GO:0008270">
    <property type="term" value="F:zinc ion binding"/>
    <property type="evidence" value="ECO:0007669"/>
    <property type="project" value="UniProtKB-KW"/>
</dbReference>
<dbReference type="PANTHER" id="PTHR45969:SF33">
    <property type="entry name" value="RING ZINC FINGER PROTEIN-RELATED"/>
    <property type="match status" value="1"/>
</dbReference>
<keyword evidence="7" id="KW-1185">Reference proteome</keyword>
<dbReference type="InterPro" id="IPR013083">
    <property type="entry name" value="Znf_RING/FYVE/PHD"/>
</dbReference>
<sequence>MGFPVGCTEISLPKLAISTLLILGCIKKILLTLFRRLCLSGVLERDIAWSYRPEFAPESQSLSAMLFRETIPVVKFSDMAASAAGGGDPLEICVVCLCEFKGDEEIRQLINCQHVFHRSCLDRWMDHNQWSCPLCRTPFIPDDVQQAFNERLWAASGIPDFHGDYSAISDVL</sequence>
<dbReference type="GO" id="GO:0016567">
    <property type="term" value="P:protein ubiquitination"/>
    <property type="evidence" value="ECO:0007669"/>
    <property type="project" value="TreeGrafter"/>
</dbReference>
<proteinExistence type="predicted"/>
<dbReference type="Pfam" id="PF13639">
    <property type="entry name" value="zf-RING_2"/>
    <property type="match status" value="1"/>
</dbReference>
<dbReference type="EMBL" id="BSYO01000025">
    <property type="protein sequence ID" value="GMH22690.1"/>
    <property type="molecule type" value="Genomic_DNA"/>
</dbReference>
<dbReference type="SUPFAM" id="SSF57850">
    <property type="entry name" value="RING/U-box"/>
    <property type="match status" value="1"/>
</dbReference>
<keyword evidence="3" id="KW-0862">Zinc</keyword>
<evidence type="ECO:0000259" key="5">
    <source>
        <dbReference type="PROSITE" id="PS50089"/>
    </source>
</evidence>
<keyword evidence="2 4" id="KW-0863">Zinc-finger</keyword>
<comment type="caution">
    <text evidence="6">The sequence shown here is derived from an EMBL/GenBank/DDBJ whole genome shotgun (WGS) entry which is preliminary data.</text>
</comment>
<evidence type="ECO:0000256" key="2">
    <source>
        <dbReference type="ARBA" id="ARBA00022771"/>
    </source>
</evidence>
<dbReference type="SMART" id="SM00184">
    <property type="entry name" value="RING"/>
    <property type="match status" value="1"/>
</dbReference>
<dbReference type="GO" id="GO:0061630">
    <property type="term" value="F:ubiquitin protein ligase activity"/>
    <property type="evidence" value="ECO:0007669"/>
    <property type="project" value="TreeGrafter"/>
</dbReference>
<organism evidence="6 7">
    <name type="scientific">Nepenthes gracilis</name>
    <name type="common">Slender pitcher plant</name>
    <dbReference type="NCBI Taxonomy" id="150966"/>
    <lineage>
        <taxon>Eukaryota</taxon>
        <taxon>Viridiplantae</taxon>
        <taxon>Streptophyta</taxon>
        <taxon>Embryophyta</taxon>
        <taxon>Tracheophyta</taxon>
        <taxon>Spermatophyta</taxon>
        <taxon>Magnoliopsida</taxon>
        <taxon>eudicotyledons</taxon>
        <taxon>Gunneridae</taxon>
        <taxon>Pentapetalae</taxon>
        <taxon>Caryophyllales</taxon>
        <taxon>Nepenthaceae</taxon>
        <taxon>Nepenthes</taxon>
    </lineage>
</organism>
<dbReference type="Proteomes" id="UP001279734">
    <property type="component" value="Unassembled WGS sequence"/>
</dbReference>
<dbReference type="PANTHER" id="PTHR45969">
    <property type="entry name" value="RING ZINC FINGER PROTEIN-RELATED"/>
    <property type="match status" value="1"/>
</dbReference>
<dbReference type="InterPro" id="IPR001841">
    <property type="entry name" value="Znf_RING"/>
</dbReference>
<evidence type="ECO:0000313" key="6">
    <source>
        <dbReference type="EMBL" id="GMH22690.1"/>
    </source>
</evidence>
<name>A0AAD3T4D9_NEPGR</name>
<evidence type="ECO:0000256" key="3">
    <source>
        <dbReference type="ARBA" id="ARBA00022833"/>
    </source>
</evidence>
<evidence type="ECO:0000313" key="7">
    <source>
        <dbReference type="Proteomes" id="UP001279734"/>
    </source>
</evidence>
<dbReference type="PROSITE" id="PS50089">
    <property type="entry name" value="ZF_RING_2"/>
    <property type="match status" value="1"/>
</dbReference>
<evidence type="ECO:0000256" key="4">
    <source>
        <dbReference type="PROSITE-ProRule" id="PRU00175"/>
    </source>
</evidence>
<feature type="domain" description="RING-type" evidence="5">
    <location>
        <begin position="93"/>
        <end position="136"/>
    </location>
</feature>
<reference evidence="6" key="1">
    <citation type="submission" date="2023-05" db="EMBL/GenBank/DDBJ databases">
        <title>Nepenthes gracilis genome sequencing.</title>
        <authorList>
            <person name="Fukushima K."/>
        </authorList>
    </citation>
    <scope>NUCLEOTIDE SEQUENCE</scope>
    <source>
        <strain evidence="6">SING2019-196</strain>
    </source>
</reference>
<accession>A0AAD3T4D9</accession>
<evidence type="ECO:0000256" key="1">
    <source>
        <dbReference type="ARBA" id="ARBA00022723"/>
    </source>
</evidence>
<gene>
    <name evidence="6" type="ORF">Nepgr_024533</name>
</gene>
<dbReference type="Gene3D" id="3.30.40.10">
    <property type="entry name" value="Zinc/RING finger domain, C3HC4 (zinc finger)"/>
    <property type="match status" value="1"/>
</dbReference>
<protein>
    <recommendedName>
        <fullName evidence="5">RING-type domain-containing protein</fullName>
    </recommendedName>
</protein>